<reference evidence="1 2" key="1">
    <citation type="journal article" date="2020" name="Harmful Algae">
        <title>Molecular and morphological characterization of a novel dihydroanatoxin-a producing Microcoleus species (cyanobacteria) from the Russian River, California, USA.</title>
        <authorList>
            <person name="Conklin K.Y."/>
            <person name="Stancheva R."/>
            <person name="Otten T.G."/>
            <person name="Fadness R."/>
            <person name="Boyer G.L."/>
            <person name="Read B."/>
            <person name="Zhang X."/>
            <person name="Sheath R.G."/>
        </authorList>
    </citation>
    <scope>NUCLEOTIDE SEQUENCE [LARGE SCALE GENOMIC DNA]</scope>
    <source>
        <strain evidence="1 2">PTRS2</strain>
    </source>
</reference>
<keyword evidence="2" id="KW-1185">Reference proteome</keyword>
<comment type="caution">
    <text evidence="1">The sequence shown here is derived from an EMBL/GenBank/DDBJ whole genome shotgun (WGS) entry which is preliminary data.</text>
</comment>
<evidence type="ECO:0000313" key="2">
    <source>
        <dbReference type="Proteomes" id="UP001384579"/>
    </source>
</evidence>
<accession>A0ABU8YMX1</accession>
<dbReference type="RefSeq" id="WP_340517590.1">
    <property type="nucleotide sequence ID" value="NZ_JBBLXS010000144.1"/>
</dbReference>
<protein>
    <submittedName>
        <fullName evidence="1">Uncharacterized protein</fullName>
    </submittedName>
</protein>
<sequence>MNKSIVKRSLFFLAVFTYIQSPIVALSQPAMRSNYESINVKQFLGDRKIKVSNPKDIASKLFSSDQESEGRKSDGISVEYPTRETAVIVQTVIGLADDSVAAMRHRIELVFKQNKWEIVWIGRQSKCQPNRGHQNWAAGRCK</sequence>
<dbReference type="EMBL" id="JBBLXS010000144">
    <property type="protein sequence ID" value="MEK0185717.1"/>
    <property type="molecule type" value="Genomic_DNA"/>
</dbReference>
<gene>
    <name evidence="1" type="ORF">WMG39_12815</name>
</gene>
<proteinExistence type="predicted"/>
<name>A0ABU8YMX1_9CYAN</name>
<organism evidence="1 2">
    <name type="scientific">Microcoleus anatoxicus PTRS2</name>
    <dbReference type="NCBI Taxonomy" id="2705321"/>
    <lineage>
        <taxon>Bacteria</taxon>
        <taxon>Bacillati</taxon>
        <taxon>Cyanobacteriota</taxon>
        <taxon>Cyanophyceae</taxon>
        <taxon>Oscillatoriophycideae</taxon>
        <taxon>Oscillatoriales</taxon>
        <taxon>Microcoleaceae</taxon>
        <taxon>Microcoleus</taxon>
        <taxon>Microcoleus anatoxicus</taxon>
    </lineage>
</organism>
<evidence type="ECO:0000313" key="1">
    <source>
        <dbReference type="EMBL" id="MEK0185717.1"/>
    </source>
</evidence>
<dbReference type="Proteomes" id="UP001384579">
    <property type="component" value="Unassembled WGS sequence"/>
</dbReference>